<keyword evidence="5" id="KW-1185">Reference proteome</keyword>
<feature type="region of interest" description="Disordered" evidence="2">
    <location>
        <begin position="541"/>
        <end position="578"/>
    </location>
</feature>
<dbReference type="AlphaFoldDB" id="A0A8A4TFE6"/>
<gene>
    <name evidence="4" type="ORF">J3U87_22465</name>
</gene>
<accession>A0A8A4TFE6</accession>
<dbReference type="Gene3D" id="2.180.10.10">
    <property type="entry name" value="RHS repeat-associated core"/>
    <property type="match status" value="1"/>
</dbReference>
<sequence>MTFQSMCRTLLVGFLTAWMAAALGGQLIYQHDYRYNETGELAELTHANGFVSRYTYNQRGDQRSVVHQGFQIEHQTYNLAGQVTGSRYHAFNGQGLAVPSGSATLDYDPLGRLSGQALDIAGSGAYRATDISYDELGLVTGLTVQNGQLSGEVAYTYGSQAELLSYRFDGQTVRYHYDGHGNLTEHDAIRDMVPYSAAFDEGNPYHRDGWVYDAAGRLVEDDDYRYHYGYDQRLALIRDKHSRKVVAHYLYDADGRRVREGEEDRDTFTARDEAGNIASEEIFFHDGRSQIRNHLTIDGKGVAKTVYESEVLVEVEARFGDRLDNPVVRWSGEQTTHQQYSPYGQQLDADSTHLGPYGFTGVHSDDYSGLTYMQARYYDGIAGRFTRPDPAKAFNHFQPGSYNLYCYSLNNPVNFYDPDGNFSLPKGTGKLLSGAVVAIGAAVVLASSAPVVATAAAGVALYTGTVTLLEGVKEVGSDLKGNHVEVPDTLVELGAKAAEKIGIAPEYGATAVTSVRNAAEFVTAGKLPTNAAKNLGLAGVGAKSAKDHGDNAKKYGKTKVNDNSAVKDEQKTFNKETK</sequence>
<dbReference type="Pfam" id="PF25023">
    <property type="entry name" value="TEN_YD-shell"/>
    <property type="match status" value="1"/>
</dbReference>
<dbReference type="InterPro" id="IPR006530">
    <property type="entry name" value="YD"/>
</dbReference>
<dbReference type="NCBIfam" id="TIGR03696">
    <property type="entry name" value="Rhs_assc_core"/>
    <property type="match status" value="1"/>
</dbReference>
<name>A0A8A4TFE6_SULCO</name>
<dbReference type="InterPro" id="IPR050708">
    <property type="entry name" value="T6SS_VgrG/RHS"/>
</dbReference>
<feature type="compositionally biased region" description="Basic and acidic residues" evidence="2">
    <location>
        <begin position="544"/>
        <end position="553"/>
    </location>
</feature>
<dbReference type="RefSeq" id="WP_237378007.1">
    <property type="nucleotide sequence ID" value="NZ_CP071793.1"/>
</dbReference>
<dbReference type="PANTHER" id="PTHR32305:SF15">
    <property type="entry name" value="PROTEIN RHSA-RELATED"/>
    <property type="match status" value="1"/>
</dbReference>
<evidence type="ECO:0000313" key="5">
    <source>
        <dbReference type="Proteomes" id="UP000663929"/>
    </source>
</evidence>
<feature type="compositionally biased region" description="Basic and acidic residues" evidence="2">
    <location>
        <begin position="565"/>
        <end position="578"/>
    </location>
</feature>
<dbReference type="KEGG" id="scor:J3U87_22465"/>
<evidence type="ECO:0000256" key="1">
    <source>
        <dbReference type="ARBA" id="ARBA00022737"/>
    </source>
</evidence>
<feature type="domain" description="Teneurin-like YD-shell" evidence="3">
    <location>
        <begin position="107"/>
        <end position="258"/>
    </location>
</feature>
<proteinExistence type="predicted"/>
<protein>
    <submittedName>
        <fullName evidence="4">RHS repeat-associated core domain-containing protein</fullName>
    </submittedName>
</protein>
<organism evidence="4 5">
    <name type="scientific">Sulfidibacter corallicola</name>
    <dbReference type="NCBI Taxonomy" id="2818388"/>
    <lineage>
        <taxon>Bacteria</taxon>
        <taxon>Pseudomonadati</taxon>
        <taxon>Acidobacteriota</taxon>
        <taxon>Holophagae</taxon>
        <taxon>Acanthopleuribacterales</taxon>
        <taxon>Acanthopleuribacteraceae</taxon>
        <taxon>Sulfidibacter</taxon>
    </lineage>
</organism>
<keyword evidence="1" id="KW-0677">Repeat</keyword>
<dbReference type="EMBL" id="CP071793">
    <property type="protein sequence ID" value="QTD48353.1"/>
    <property type="molecule type" value="Genomic_DNA"/>
</dbReference>
<reference evidence="4" key="1">
    <citation type="submission" date="2021-03" db="EMBL/GenBank/DDBJ databases">
        <title>Acanthopleuribacteraceae sp. M133.</title>
        <authorList>
            <person name="Wang G."/>
        </authorList>
    </citation>
    <scope>NUCLEOTIDE SEQUENCE</scope>
    <source>
        <strain evidence="4">M133</strain>
    </source>
</reference>
<evidence type="ECO:0000313" key="4">
    <source>
        <dbReference type="EMBL" id="QTD48353.1"/>
    </source>
</evidence>
<dbReference type="InterPro" id="IPR022385">
    <property type="entry name" value="Rhs_assc_core"/>
</dbReference>
<dbReference type="Proteomes" id="UP000663929">
    <property type="component" value="Chromosome"/>
</dbReference>
<dbReference type="InterPro" id="IPR056823">
    <property type="entry name" value="TEN-like_YD-shell"/>
</dbReference>
<evidence type="ECO:0000256" key="2">
    <source>
        <dbReference type="SAM" id="MobiDB-lite"/>
    </source>
</evidence>
<evidence type="ECO:0000259" key="3">
    <source>
        <dbReference type="Pfam" id="PF25023"/>
    </source>
</evidence>
<dbReference type="NCBIfam" id="TIGR01643">
    <property type="entry name" value="YD_repeat_2x"/>
    <property type="match status" value="1"/>
</dbReference>
<dbReference type="PANTHER" id="PTHR32305">
    <property type="match status" value="1"/>
</dbReference>